<dbReference type="WBParaSite" id="TMUE_2000010237.1">
    <property type="protein sequence ID" value="TMUE_2000010237.1"/>
    <property type="gene ID" value="WBGene00286803"/>
</dbReference>
<keyword evidence="6 7" id="KW-0472">Membrane</keyword>
<dbReference type="GO" id="GO:0072546">
    <property type="term" value="C:EMC complex"/>
    <property type="evidence" value="ECO:0007669"/>
    <property type="project" value="TreeGrafter"/>
</dbReference>
<protein>
    <submittedName>
        <fullName evidence="10">DUF2012 domain-containing protein</fullName>
    </submittedName>
</protein>
<evidence type="ECO:0000256" key="6">
    <source>
        <dbReference type="ARBA" id="ARBA00023136"/>
    </source>
</evidence>
<evidence type="ECO:0000256" key="7">
    <source>
        <dbReference type="SAM" id="Phobius"/>
    </source>
</evidence>
<proteinExistence type="inferred from homology"/>
<accession>A0A5S6QTM1</accession>
<evidence type="ECO:0000313" key="9">
    <source>
        <dbReference type="Proteomes" id="UP000046395"/>
    </source>
</evidence>
<evidence type="ECO:0000256" key="5">
    <source>
        <dbReference type="ARBA" id="ARBA00022989"/>
    </source>
</evidence>
<evidence type="ECO:0000259" key="8">
    <source>
        <dbReference type="Pfam" id="PF09430"/>
    </source>
</evidence>
<comment type="subcellular location">
    <subcellularLocation>
        <location evidence="1">Membrane</location>
        <topology evidence="1">Single-pass membrane protein</topology>
    </subcellularLocation>
</comment>
<dbReference type="InterPro" id="IPR039163">
    <property type="entry name" value="EMC7"/>
</dbReference>
<evidence type="ECO:0000256" key="2">
    <source>
        <dbReference type="ARBA" id="ARBA00008880"/>
    </source>
</evidence>
<dbReference type="Proteomes" id="UP000046395">
    <property type="component" value="Unassembled WGS sequence"/>
</dbReference>
<dbReference type="AlphaFoldDB" id="A0A5S6QTM1"/>
<comment type="similarity">
    <text evidence="2">Belongs to the EMC7 family.</text>
</comment>
<keyword evidence="4" id="KW-0732">Signal</keyword>
<dbReference type="STRING" id="70415.A0A5S6QTM1"/>
<keyword evidence="9" id="KW-1185">Reference proteome</keyword>
<evidence type="ECO:0000256" key="4">
    <source>
        <dbReference type="ARBA" id="ARBA00022729"/>
    </source>
</evidence>
<reference evidence="10" key="1">
    <citation type="submission" date="2019-12" db="UniProtKB">
        <authorList>
            <consortium name="WormBaseParasite"/>
        </authorList>
    </citation>
    <scope>IDENTIFICATION</scope>
</reference>
<evidence type="ECO:0000256" key="1">
    <source>
        <dbReference type="ARBA" id="ARBA00004167"/>
    </source>
</evidence>
<dbReference type="PANTHER" id="PTHR13605">
    <property type="entry name" value="ER MEMBRANE PROTEIN COMPLEX SUBUNIT 7"/>
    <property type="match status" value="1"/>
</dbReference>
<feature type="domain" description="ER membrane protein complex subunit 7 beta-sandwich" evidence="8">
    <location>
        <begin position="175"/>
        <end position="284"/>
    </location>
</feature>
<feature type="transmembrane region" description="Helical" evidence="7">
    <location>
        <begin position="239"/>
        <end position="256"/>
    </location>
</feature>
<dbReference type="InterPro" id="IPR019008">
    <property type="entry name" value="Beta_sandwich_EMC7"/>
</dbReference>
<evidence type="ECO:0000313" key="10">
    <source>
        <dbReference type="WBParaSite" id="TMUE_2000010237.1"/>
    </source>
</evidence>
<name>A0A5S6QTM1_TRIMR</name>
<sequence>MIETISPLTLLNFPPLGHLRLPHQSAFKLVRALPGALHFPGPPWPSYASPRPPRGPSLGITGLRAQHALSIQVTTSQQQLIRIIYGFNRPPTATFRCFVQVNKAISWTSHSRNSFPILSERCMKTQLFWTFLLVYVCLATHKRASGQAVDRKRAQPCYSVEGRVVLTEAMKATLKQWQTNFRILVNFGQYVGLIRPDGKFVVHCVAPGSYVVEVANANAIFEAFRVDLTSKGKIRARRLNYVQPSMVVAASYPLIFVVKSQAKYFRQREQWRITDFLLSPMVLMMLLFLFVMVLFPKLVNLSDPEVQREIQQQQQQAKSRYEVPDLSDLMADWLVGKKKLKKRKT</sequence>
<keyword evidence="3 7" id="KW-0812">Transmembrane</keyword>
<organism evidence="9 10">
    <name type="scientific">Trichuris muris</name>
    <name type="common">Mouse whipworm</name>
    <dbReference type="NCBI Taxonomy" id="70415"/>
    <lineage>
        <taxon>Eukaryota</taxon>
        <taxon>Metazoa</taxon>
        <taxon>Ecdysozoa</taxon>
        <taxon>Nematoda</taxon>
        <taxon>Enoplea</taxon>
        <taxon>Dorylaimia</taxon>
        <taxon>Trichinellida</taxon>
        <taxon>Trichuridae</taxon>
        <taxon>Trichuris</taxon>
    </lineage>
</organism>
<evidence type="ECO:0000256" key="3">
    <source>
        <dbReference type="ARBA" id="ARBA00022692"/>
    </source>
</evidence>
<feature type="transmembrane region" description="Helical" evidence="7">
    <location>
        <begin position="276"/>
        <end position="295"/>
    </location>
</feature>
<dbReference type="Pfam" id="PF09430">
    <property type="entry name" value="EMC7_beta-sandw"/>
    <property type="match status" value="1"/>
</dbReference>
<keyword evidence="5 7" id="KW-1133">Transmembrane helix</keyword>
<dbReference type="PANTHER" id="PTHR13605:SF4">
    <property type="entry name" value="ER MEMBRANE PROTEIN COMPLEX SUBUNIT 7"/>
    <property type="match status" value="1"/>
</dbReference>